<organism evidence="1 2">
    <name type="scientific">Sclerotinia nivalis</name>
    <dbReference type="NCBI Taxonomy" id="352851"/>
    <lineage>
        <taxon>Eukaryota</taxon>
        <taxon>Fungi</taxon>
        <taxon>Dikarya</taxon>
        <taxon>Ascomycota</taxon>
        <taxon>Pezizomycotina</taxon>
        <taxon>Leotiomycetes</taxon>
        <taxon>Helotiales</taxon>
        <taxon>Sclerotiniaceae</taxon>
        <taxon>Sclerotinia</taxon>
    </lineage>
</organism>
<dbReference type="SUPFAM" id="SSF51556">
    <property type="entry name" value="Metallo-dependent hydrolases"/>
    <property type="match status" value="1"/>
</dbReference>
<reference evidence="1" key="1">
    <citation type="submission" date="2022-11" db="EMBL/GenBank/DDBJ databases">
        <title>Genome Resource of Sclerotinia nivalis Strain SnTB1, a Plant Pathogen Isolated from American Ginseng.</title>
        <authorList>
            <person name="Fan S."/>
        </authorList>
    </citation>
    <scope>NUCLEOTIDE SEQUENCE</scope>
    <source>
        <strain evidence="1">SnTB1</strain>
    </source>
</reference>
<gene>
    <name evidence="1" type="ORF">OCU04_001417</name>
</gene>
<dbReference type="InterPro" id="IPR052349">
    <property type="entry name" value="Metallo-hydrolase_Enzymes"/>
</dbReference>
<keyword evidence="2" id="KW-1185">Reference proteome</keyword>
<dbReference type="Gene3D" id="3.20.20.140">
    <property type="entry name" value="Metal-dependent hydrolases"/>
    <property type="match status" value="1"/>
</dbReference>
<comment type="caution">
    <text evidence="1">The sequence shown here is derived from an EMBL/GenBank/DDBJ whole genome shotgun (WGS) entry which is preliminary data.</text>
</comment>
<dbReference type="GO" id="GO:0016814">
    <property type="term" value="F:hydrolase activity, acting on carbon-nitrogen (but not peptide) bonds, in cyclic amidines"/>
    <property type="evidence" value="ECO:0007669"/>
    <property type="project" value="TreeGrafter"/>
</dbReference>
<dbReference type="PANTHER" id="PTHR32027:SF0">
    <property type="entry name" value="CYTOSINE DEAMINASE"/>
    <property type="match status" value="1"/>
</dbReference>
<dbReference type="OrthoDB" id="10266980at2759"/>
<evidence type="ECO:0000313" key="1">
    <source>
        <dbReference type="EMBL" id="KAJ8071072.1"/>
    </source>
</evidence>
<accession>A0A9X0DR31</accession>
<dbReference type="Proteomes" id="UP001152300">
    <property type="component" value="Unassembled WGS sequence"/>
</dbReference>
<name>A0A9X0DR31_9HELO</name>
<protein>
    <submittedName>
        <fullName evidence="1">Uncharacterized protein</fullName>
    </submittedName>
</protein>
<dbReference type="InterPro" id="IPR032466">
    <property type="entry name" value="Metal_Hydrolase"/>
</dbReference>
<dbReference type="EMBL" id="JAPEIS010000001">
    <property type="protein sequence ID" value="KAJ8071072.1"/>
    <property type="molecule type" value="Genomic_DNA"/>
</dbReference>
<dbReference type="PANTHER" id="PTHR32027">
    <property type="entry name" value="CYTOSINE DEAMINASE"/>
    <property type="match status" value="1"/>
</dbReference>
<dbReference type="AlphaFoldDB" id="A0A9X0DR31"/>
<evidence type="ECO:0000313" key="2">
    <source>
        <dbReference type="Proteomes" id="UP001152300"/>
    </source>
</evidence>
<proteinExistence type="predicted"/>
<sequence>MGRPEKAAGGSSRVRGTLQAIEMIKKYDFNAAIGINNVGNAFTPHGNCDPMSLTSLGMGIYHAGTKADAEILLECVSTRARAAIGLDIMRNLGMEMGSPASFVIFGTNGPQNFRARKSIQELVYDAGVERTTIFEGKEVISS</sequence>